<protein>
    <recommendedName>
        <fullName evidence="3">E2F/DP family winged-helix DNA-binding domain-containing protein</fullName>
    </recommendedName>
</protein>
<dbReference type="SMR" id="A2EZ88"/>
<gene>
    <name evidence="1" type="ORF">TVAG_051530</name>
</gene>
<dbReference type="EMBL" id="DS113549">
    <property type="protein sequence ID" value="EAY02021.1"/>
    <property type="molecule type" value="Genomic_DNA"/>
</dbReference>
<sequence>MISSSMNCYVQSPSPVGTLDDSSKISPINEMLALRTMIQDISNKSVKIYNLNELCNTYGIKRRGFYDFLSIGTVFKICYRHTNDTFEWYGFNETYKVLVFISQTVQKESMNKGIKEFFDCSANSSLQNLALNVVKLFFYLNTKFLDLRQVAKLFSQGTSKYKTMLRKLYTVAAGLELAEIIGKTNRVAEIKFLHPIPSRAFADPTDIMSMLNTKEELDAESNFEGRRKIFQAITYDRRFLAAESVRPVLMFQTPAEVY</sequence>
<proteinExistence type="predicted"/>
<dbReference type="GO" id="GO:0000981">
    <property type="term" value="F:DNA-binding transcription factor activity, RNA polymerase II-specific"/>
    <property type="evidence" value="ECO:0000318"/>
    <property type="project" value="GO_Central"/>
</dbReference>
<keyword evidence="2" id="KW-1185">Reference proteome</keyword>
<accession>A2EZ88</accession>
<evidence type="ECO:0000313" key="1">
    <source>
        <dbReference type="EMBL" id="EAY02021.1"/>
    </source>
</evidence>
<dbReference type="GO" id="GO:0000978">
    <property type="term" value="F:RNA polymerase II cis-regulatory region sequence-specific DNA binding"/>
    <property type="evidence" value="ECO:0000318"/>
    <property type="project" value="GO_Central"/>
</dbReference>
<reference evidence="1" key="1">
    <citation type="submission" date="2006-10" db="EMBL/GenBank/DDBJ databases">
        <authorList>
            <person name="Amadeo P."/>
            <person name="Zhao Q."/>
            <person name="Wortman J."/>
            <person name="Fraser-Liggett C."/>
            <person name="Carlton J."/>
        </authorList>
    </citation>
    <scope>NUCLEOTIDE SEQUENCE</scope>
    <source>
        <strain evidence="1">G3</strain>
    </source>
</reference>
<dbReference type="RefSeq" id="XP_001314481.1">
    <property type="nucleotide sequence ID" value="XM_001314458.1"/>
</dbReference>
<evidence type="ECO:0000313" key="2">
    <source>
        <dbReference type="Proteomes" id="UP000001542"/>
    </source>
</evidence>
<dbReference type="VEuPathDB" id="TrichDB:TVAG_051530"/>
<dbReference type="InParanoid" id="A2EZ88"/>
<dbReference type="OrthoDB" id="10488373at2759"/>
<reference evidence="1" key="2">
    <citation type="journal article" date="2007" name="Science">
        <title>Draft genome sequence of the sexually transmitted pathogen Trichomonas vaginalis.</title>
        <authorList>
            <person name="Carlton J.M."/>
            <person name="Hirt R.P."/>
            <person name="Silva J.C."/>
            <person name="Delcher A.L."/>
            <person name="Schatz M."/>
            <person name="Zhao Q."/>
            <person name="Wortman J.R."/>
            <person name="Bidwell S.L."/>
            <person name="Alsmark U.C.M."/>
            <person name="Besteiro S."/>
            <person name="Sicheritz-Ponten T."/>
            <person name="Noel C.J."/>
            <person name="Dacks J.B."/>
            <person name="Foster P.G."/>
            <person name="Simillion C."/>
            <person name="Van de Peer Y."/>
            <person name="Miranda-Saavedra D."/>
            <person name="Barton G.J."/>
            <person name="Westrop G.D."/>
            <person name="Mueller S."/>
            <person name="Dessi D."/>
            <person name="Fiori P.L."/>
            <person name="Ren Q."/>
            <person name="Paulsen I."/>
            <person name="Zhang H."/>
            <person name="Bastida-Corcuera F.D."/>
            <person name="Simoes-Barbosa A."/>
            <person name="Brown M.T."/>
            <person name="Hayes R.D."/>
            <person name="Mukherjee M."/>
            <person name="Okumura C.Y."/>
            <person name="Schneider R."/>
            <person name="Smith A.J."/>
            <person name="Vanacova S."/>
            <person name="Villalvazo M."/>
            <person name="Haas B.J."/>
            <person name="Pertea M."/>
            <person name="Feldblyum T.V."/>
            <person name="Utterback T.R."/>
            <person name="Shu C.L."/>
            <person name="Osoegawa K."/>
            <person name="de Jong P.J."/>
            <person name="Hrdy I."/>
            <person name="Horvathova L."/>
            <person name="Zubacova Z."/>
            <person name="Dolezal P."/>
            <person name="Malik S.B."/>
            <person name="Logsdon J.M. Jr."/>
            <person name="Henze K."/>
            <person name="Gupta A."/>
            <person name="Wang C.C."/>
            <person name="Dunne R.L."/>
            <person name="Upcroft J.A."/>
            <person name="Upcroft P."/>
            <person name="White O."/>
            <person name="Salzberg S.L."/>
            <person name="Tang P."/>
            <person name="Chiu C.-H."/>
            <person name="Lee Y.-S."/>
            <person name="Embley T.M."/>
            <person name="Coombs G.H."/>
            <person name="Mottram J.C."/>
            <person name="Tachezy J."/>
            <person name="Fraser-Liggett C.M."/>
            <person name="Johnson P.J."/>
        </authorList>
    </citation>
    <scope>NUCLEOTIDE SEQUENCE [LARGE SCALE GENOMIC DNA]</scope>
    <source>
        <strain evidence="1">G3</strain>
    </source>
</reference>
<evidence type="ECO:0008006" key="3">
    <source>
        <dbReference type="Google" id="ProtNLM"/>
    </source>
</evidence>
<dbReference type="VEuPathDB" id="TrichDB:TVAGG3_0807760"/>
<dbReference type="GO" id="GO:0006357">
    <property type="term" value="P:regulation of transcription by RNA polymerase II"/>
    <property type="evidence" value="ECO:0000318"/>
    <property type="project" value="GO_Central"/>
</dbReference>
<organism evidence="1 2">
    <name type="scientific">Trichomonas vaginalis (strain ATCC PRA-98 / G3)</name>
    <dbReference type="NCBI Taxonomy" id="412133"/>
    <lineage>
        <taxon>Eukaryota</taxon>
        <taxon>Metamonada</taxon>
        <taxon>Parabasalia</taxon>
        <taxon>Trichomonadida</taxon>
        <taxon>Trichomonadidae</taxon>
        <taxon>Trichomonas</taxon>
    </lineage>
</organism>
<dbReference type="GO" id="GO:0090575">
    <property type="term" value="C:RNA polymerase II transcription regulator complex"/>
    <property type="evidence" value="ECO:0000318"/>
    <property type="project" value="GO_Central"/>
</dbReference>
<name>A2EZ88_TRIV3</name>
<dbReference type="KEGG" id="tva:4759857"/>
<dbReference type="Proteomes" id="UP000001542">
    <property type="component" value="Unassembled WGS sequence"/>
</dbReference>
<dbReference type="AlphaFoldDB" id="A2EZ88"/>